<evidence type="ECO:0000313" key="12">
    <source>
        <dbReference type="EMBL" id="RBP42546.1"/>
    </source>
</evidence>
<evidence type="ECO:0000256" key="2">
    <source>
        <dbReference type="ARBA" id="ARBA00022490"/>
    </source>
</evidence>
<dbReference type="InterPro" id="IPR002104">
    <property type="entry name" value="Integrase_catalytic"/>
</dbReference>
<evidence type="ECO:0000256" key="8">
    <source>
        <dbReference type="ARBA" id="ARBA00023306"/>
    </source>
</evidence>
<dbReference type="GO" id="GO:0006313">
    <property type="term" value="P:DNA transposition"/>
    <property type="evidence" value="ECO:0007669"/>
    <property type="project" value="UniProtKB-UniRule"/>
</dbReference>
<keyword evidence="2 9" id="KW-0963">Cytoplasm</keyword>
<feature type="active site" evidence="9">
    <location>
        <position position="179"/>
    </location>
</feature>
<dbReference type="PROSITE" id="PS51898">
    <property type="entry name" value="TYR_RECOMBINASE"/>
    <property type="match status" value="1"/>
</dbReference>
<comment type="caution">
    <text evidence="12">The sequence shown here is derived from an EMBL/GenBank/DDBJ whole genome shotgun (WGS) entry which is preliminary data.</text>
</comment>
<evidence type="ECO:0000259" key="11">
    <source>
        <dbReference type="PROSITE" id="PS51900"/>
    </source>
</evidence>
<dbReference type="GO" id="GO:0051301">
    <property type="term" value="P:cell division"/>
    <property type="evidence" value="ECO:0007669"/>
    <property type="project" value="UniProtKB-KW"/>
</dbReference>
<comment type="subunit">
    <text evidence="9">Forms a cyclic heterotetrameric complex composed of two molecules of XerC and two molecules of XerD.</text>
</comment>
<dbReference type="CDD" id="cd00798">
    <property type="entry name" value="INT_XerDC_C"/>
    <property type="match status" value="1"/>
</dbReference>
<keyword evidence="4 9" id="KW-0159">Chromosome partition</keyword>
<feature type="domain" description="Core-binding (CB)" evidence="11">
    <location>
        <begin position="3"/>
        <end position="87"/>
    </location>
</feature>
<comment type="subcellular location">
    <subcellularLocation>
        <location evidence="1 9">Cytoplasm</location>
    </subcellularLocation>
</comment>
<dbReference type="SUPFAM" id="SSF56349">
    <property type="entry name" value="DNA breaking-rejoining enzymes"/>
    <property type="match status" value="1"/>
</dbReference>
<dbReference type="HAMAP" id="MF_01808">
    <property type="entry name" value="Recomb_XerC_XerD"/>
    <property type="match status" value="1"/>
</dbReference>
<comment type="function">
    <text evidence="9">Site-specific tyrosine recombinase, which acts by catalyzing the cutting and rejoining of the recombining DNA molecules. The XerC-XerD complex is essential to convert dimers of the bacterial chromosome into monomers to permit their segregation at cell division. It also contributes to the segregational stability of plasmids.</text>
</comment>
<dbReference type="Gene3D" id="1.10.443.10">
    <property type="entry name" value="Intergrase catalytic core"/>
    <property type="match status" value="1"/>
</dbReference>
<feature type="active site" description="O-(3'-phospho-DNA)-tyrosine intermediate" evidence="9">
    <location>
        <position position="279"/>
    </location>
</feature>
<gene>
    <name evidence="9" type="primary">xerC</name>
    <name evidence="12" type="ORF">DES53_106255</name>
</gene>
<feature type="active site" evidence="9">
    <location>
        <position position="244"/>
    </location>
</feature>
<evidence type="ECO:0000256" key="5">
    <source>
        <dbReference type="ARBA" id="ARBA00022908"/>
    </source>
</evidence>
<keyword evidence="8 9" id="KW-0131">Cell cycle</keyword>
<dbReference type="InterPro" id="IPR023009">
    <property type="entry name" value="Tyrosine_recombinase_XerC/XerD"/>
</dbReference>
<dbReference type="Pfam" id="PF02899">
    <property type="entry name" value="Phage_int_SAM_1"/>
    <property type="match status" value="1"/>
</dbReference>
<name>A0A366HIG1_9BACT</name>
<dbReference type="GO" id="GO:0003677">
    <property type="term" value="F:DNA binding"/>
    <property type="evidence" value="ECO:0007669"/>
    <property type="project" value="UniProtKB-UniRule"/>
</dbReference>
<keyword evidence="5 9" id="KW-0229">DNA integration</keyword>
<dbReference type="GO" id="GO:0005737">
    <property type="term" value="C:cytoplasm"/>
    <property type="evidence" value="ECO:0007669"/>
    <property type="project" value="UniProtKB-SubCell"/>
</dbReference>
<keyword evidence="3 9" id="KW-0132">Cell division</keyword>
<dbReference type="NCBIfam" id="NF040815">
    <property type="entry name" value="recomb_XerA_Arch"/>
    <property type="match status" value="1"/>
</dbReference>
<dbReference type="InterPro" id="IPR010998">
    <property type="entry name" value="Integrase_recombinase_N"/>
</dbReference>
<evidence type="ECO:0000256" key="7">
    <source>
        <dbReference type="ARBA" id="ARBA00023172"/>
    </source>
</evidence>
<evidence type="ECO:0000256" key="9">
    <source>
        <dbReference type="HAMAP-Rule" id="MF_01808"/>
    </source>
</evidence>
<reference evidence="12 13" key="1">
    <citation type="submission" date="2018-06" db="EMBL/GenBank/DDBJ databases">
        <title>Genomic Encyclopedia of Type Strains, Phase IV (KMG-IV): sequencing the most valuable type-strain genomes for metagenomic binning, comparative biology and taxonomic classification.</title>
        <authorList>
            <person name="Goeker M."/>
        </authorList>
    </citation>
    <scope>NUCLEOTIDE SEQUENCE [LARGE SCALE GENOMIC DNA]</scope>
    <source>
        <strain evidence="12 13">DSM 25532</strain>
    </source>
</reference>
<dbReference type="InterPro" id="IPR050090">
    <property type="entry name" value="Tyrosine_recombinase_XerCD"/>
</dbReference>
<dbReference type="OrthoDB" id="9801717at2"/>
<dbReference type="Proteomes" id="UP000253426">
    <property type="component" value="Unassembled WGS sequence"/>
</dbReference>
<dbReference type="AlphaFoldDB" id="A0A366HIG1"/>
<dbReference type="InterPro" id="IPR004107">
    <property type="entry name" value="Integrase_SAM-like_N"/>
</dbReference>
<keyword evidence="7 9" id="KW-0233">DNA recombination</keyword>
<keyword evidence="6 9" id="KW-0238">DNA-binding</keyword>
<dbReference type="PANTHER" id="PTHR30349">
    <property type="entry name" value="PHAGE INTEGRASE-RELATED"/>
    <property type="match status" value="1"/>
</dbReference>
<comment type="similarity">
    <text evidence="9">Belongs to the 'phage' integrase family. XerC subfamily.</text>
</comment>
<dbReference type="Gene3D" id="1.10.150.130">
    <property type="match status" value="1"/>
</dbReference>
<dbReference type="GO" id="GO:0009037">
    <property type="term" value="F:tyrosine-based site-specific recombinase activity"/>
    <property type="evidence" value="ECO:0007669"/>
    <property type="project" value="UniProtKB-UniRule"/>
</dbReference>
<feature type="active site" evidence="9">
    <location>
        <position position="270"/>
    </location>
</feature>
<dbReference type="PANTHER" id="PTHR30349:SF77">
    <property type="entry name" value="TYROSINE RECOMBINASE XERC"/>
    <property type="match status" value="1"/>
</dbReference>
<evidence type="ECO:0000256" key="4">
    <source>
        <dbReference type="ARBA" id="ARBA00022829"/>
    </source>
</evidence>
<dbReference type="RefSeq" id="WP_113959666.1">
    <property type="nucleotide sequence ID" value="NZ_QNRR01000006.1"/>
</dbReference>
<sequence length="302" mass="34309">MPLEPDSLTERFLTFMEVERNASPRTLENYRHALDTFRKDHRGFTSWEALAADDFRRYLFEQMKAELGRATIRLHFAALRSFFKFLSRRCGLAKNPLLEVQLPKQEKKLPVTLTVNQVTSMLDLPMVTPKEKQAPAWAPERDAAILEMFYSTGVRISELAGMNVEDVDVYTETVKVLGKGRKQRFCPMGAPAVTAVQRYRSKAGVHDGALFRSKVGKRMTTQAITDIVKKYCRLAGVPVKVTPHKFRHSFATHLLDNGADLRSVQELLGHASLSTTQIYTHVTTERMKKVYEGAHPRANKIS</sequence>
<dbReference type="Pfam" id="PF00589">
    <property type="entry name" value="Phage_integrase"/>
    <property type="match status" value="1"/>
</dbReference>
<keyword evidence="13" id="KW-1185">Reference proteome</keyword>
<dbReference type="EMBL" id="QNRR01000006">
    <property type="protein sequence ID" value="RBP42546.1"/>
    <property type="molecule type" value="Genomic_DNA"/>
</dbReference>
<evidence type="ECO:0000256" key="1">
    <source>
        <dbReference type="ARBA" id="ARBA00004496"/>
    </source>
</evidence>
<evidence type="ECO:0000313" key="13">
    <source>
        <dbReference type="Proteomes" id="UP000253426"/>
    </source>
</evidence>
<dbReference type="InterPro" id="IPR044068">
    <property type="entry name" value="CB"/>
</dbReference>
<dbReference type="NCBIfam" id="NF001399">
    <property type="entry name" value="PRK00283.1"/>
    <property type="match status" value="1"/>
</dbReference>
<dbReference type="PROSITE" id="PS51900">
    <property type="entry name" value="CB"/>
    <property type="match status" value="1"/>
</dbReference>
<dbReference type="InterPro" id="IPR011010">
    <property type="entry name" value="DNA_brk_join_enz"/>
</dbReference>
<feature type="active site" evidence="9">
    <location>
        <position position="155"/>
    </location>
</feature>
<protein>
    <recommendedName>
        <fullName evidence="9">Tyrosine recombinase XerC</fullName>
    </recommendedName>
</protein>
<organism evidence="12 13">
    <name type="scientific">Roseimicrobium gellanilyticum</name>
    <dbReference type="NCBI Taxonomy" id="748857"/>
    <lineage>
        <taxon>Bacteria</taxon>
        <taxon>Pseudomonadati</taxon>
        <taxon>Verrucomicrobiota</taxon>
        <taxon>Verrucomicrobiia</taxon>
        <taxon>Verrucomicrobiales</taxon>
        <taxon>Verrucomicrobiaceae</taxon>
        <taxon>Roseimicrobium</taxon>
    </lineage>
</organism>
<evidence type="ECO:0000256" key="3">
    <source>
        <dbReference type="ARBA" id="ARBA00022618"/>
    </source>
</evidence>
<dbReference type="GO" id="GO:0007059">
    <property type="term" value="P:chromosome segregation"/>
    <property type="evidence" value="ECO:0007669"/>
    <property type="project" value="UniProtKB-UniRule"/>
</dbReference>
<feature type="domain" description="Tyr recombinase" evidence="10">
    <location>
        <begin position="108"/>
        <end position="292"/>
    </location>
</feature>
<proteinExistence type="inferred from homology"/>
<evidence type="ECO:0000256" key="6">
    <source>
        <dbReference type="ARBA" id="ARBA00023125"/>
    </source>
</evidence>
<accession>A0A366HIG1</accession>
<dbReference type="InterPro" id="IPR013762">
    <property type="entry name" value="Integrase-like_cat_sf"/>
</dbReference>
<evidence type="ECO:0000259" key="10">
    <source>
        <dbReference type="PROSITE" id="PS51898"/>
    </source>
</evidence>
<feature type="active site" evidence="9">
    <location>
        <position position="247"/>
    </location>
</feature>